<gene>
    <name evidence="1" type="ORF">BMW22_05520</name>
</gene>
<name>A0A1L3Z6B6_RHILE</name>
<dbReference type="EMBL" id="CP018228">
    <property type="protein sequence ID" value="API51167.1"/>
    <property type="molecule type" value="Genomic_DNA"/>
</dbReference>
<dbReference type="AlphaFoldDB" id="A0A1L3Z6B6"/>
<evidence type="ECO:0000313" key="2">
    <source>
        <dbReference type="Proteomes" id="UP000183050"/>
    </source>
</evidence>
<sequence length="60" mass="6855">MDISFKIHSPWSIGRKAAEIGTVNKFSSRSSILAFHSFVMLGFSPAAQHKGRQRMKWENF</sequence>
<evidence type="ECO:0000313" key="1">
    <source>
        <dbReference type="EMBL" id="API51167.1"/>
    </source>
</evidence>
<proteinExistence type="predicted"/>
<accession>A0A1L3Z6B6</accession>
<reference evidence="1 2" key="1">
    <citation type="submission" date="2016-11" db="EMBL/GenBank/DDBJ databases">
        <title>Rhizobium leguminosarum bv. viciae strain Vaf12 isolated from Vavilovia formosa root nodules from Russia, Dagestan.</title>
        <authorList>
            <person name="Kimeklis A."/>
        </authorList>
    </citation>
    <scope>NUCLEOTIDE SEQUENCE [LARGE SCALE GENOMIC DNA]</scope>
    <source>
        <strain evidence="1 2">Vaf-108</strain>
    </source>
</reference>
<organism evidence="1 2">
    <name type="scientific">Rhizobium leguminosarum</name>
    <dbReference type="NCBI Taxonomy" id="384"/>
    <lineage>
        <taxon>Bacteria</taxon>
        <taxon>Pseudomonadati</taxon>
        <taxon>Pseudomonadota</taxon>
        <taxon>Alphaproteobacteria</taxon>
        <taxon>Hyphomicrobiales</taxon>
        <taxon>Rhizobiaceae</taxon>
        <taxon>Rhizobium/Agrobacterium group</taxon>
        <taxon>Rhizobium</taxon>
    </lineage>
</organism>
<protein>
    <submittedName>
        <fullName evidence="1">Uncharacterized protein</fullName>
    </submittedName>
</protein>
<dbReference type="Proteomes" id="UP000183050">
    <property type="component" value="Chromosome"/>
</dbReference>